<evidence type="ECO:0000256" key="1">
    <source>
        <dbReference type="SAM" id="MobiDB-lite"/>
    </source>
</evidence>
<organism evidence="4 5">
    <name type="scientific">Ruegeria spongiae</name>
    <dbReference type="NCBI Taxonomy" id="2942209"/>
    <lineage>
        <taxon>Bacteria</taxon>
        <taxon>Pseudomonadati</taxon>
        <taxon>Pseudomonadota</taxon>
        <taxon>Alphaproteobacteria</taxon>
        <taxon>Rhodobacterales</taxon>
        <taxon>Roseobacteraceae</taxon>
        <taxon>Ruegeria</taxon>
    </lineage>
</organism>
<dbReference type="InterPro" id="IPR001296">
    <property type="entry name" value="Glyco_trans_1"/>
</dbReference>
<sequence>MQIDNFEVKNYPAISSLGLSSSNQRLRVCIVTEEIIGPVRNGGIASTYYHLSKGLAAHGHDVHVLFLKGPVVQDETPEHWVEHFAGFGVTLHYLDIPGDPAWSSAPNWQSRYSAAYHWLRDQERFDVVHTSEWRGGTFYALMAKRLGLAFQDTLFLVKTSSPHIWNRHYQMQPIERRDLVLAAHAEQKCVELADAVIGGSAHLITFMEQIGYKIPDANVFVQPNIVDFSNVPVTDQRPGRQPGDIVNSSELIFFGRLEARKGVELMCNALDILRERQIAPSSVTFMGKWGGLLATQGGKKVQNYIEEKARNWDFPVSFVTDKNQPEALSHMCSRDMIAVMPSLIENSTMAVYETLECNIPFIATDVGGTAELIDQRDHVDCLVQPNSTALANRLEKVLEHGQRIARPGFSNDENLQVWYGFHAYLGEQIKRLGARQAICSITARADTRGLPIKALRYAVLLRSDDNVEALTQALLRDRPDSVALAYNDANLHSLVAEAKATLTDAGLEVLELARIGQAAGDTLHALTSLPGADAIVIAHGASVQPAPGFVAAVRTALEHRPNSLITSFFSAVKDVHGTPAGSDVASQFLSPRAYGPEIFAMRRATYEKVGRFEPYDVQRGILHEFVTRASVKFNDDLMVCPEPLLDWPQAMDESQAMADDSVYAYLKAKPLIDESGLAQRKILLSALHLVTGGNRTIGDKSLRDGGRPKESPLWLTPADWDRSEITDALKRKLVAGLDEETNTLWLYARGVGSRRLMTRDTTQQIELVDEHLSADGGDHITLHRYQVPASWEVGTTHALNWSVFDGERKAGNQFLRISKLAENTYALSSRKPLLTKDALRQIFLRQCEGASASTTSGSSAKPDPSPRVAKAPNNWPDSLTSAPQQVVHTSAPDTLGNAPAQVVDKLMRLADETDRPELQRLAMQKRSELLLAQMAPLHLDKKPFHHLSDVRSFLALPANGCWRENEWLQGWAWDRMRPNTLLHIIILQGTEPVYASPADFHDPTLGHRTPGLEQHAFRIPVLPSFFSPGNGTLSLRILETGDPVRNGHLAPGDVGSRVLKSVTEKVQPARTSPARHTKTSPLMMRARRMLKALGSRDHRTR</sequence>
<comment type="caution">
    <text evidence="4">The sequence shown here is derived from an EMBL/GenBank/DDBJ whole genome shotgun (WGS) entry which is preliminary data.</text>
</comment>
<name>A0ABT0Q706_9RHOB</name>
<feature type="domain" description="Glycosyl transferase family 1" evidence="2">
    <location>
        <begin position="249"/>
        <end position="401"/>
    </location>
</feature>
<dbReference type="Gene3D" id="3.40.50.2000">
    <property type="entry name" value="Glycogen Phosphorylase B"/>
    <property type="match status" value="2"/>
</dbReference>
<evidence type="ECO:0000259" key="3">
    <source>
        <dbReference type="Pfam" id="PF13579"/>
    </source>
</evidence>
<dbReference type="SUPFAM" id="SSF53756">
    <property type="entry name" value="UDP-Glycosyltransferase/glycogen phosphorylase"/>
    <property type="match status" value="1"/>
</dbReference>
<dbReference type="PANTHER" id="PTHR12526">
    <property type="entry name" value="GLYCOSYLTRANSFERASE"/>
    <property type="match status" value="1"/>
</dbReference>
<dbReference type="Pfam" id="PF13579">
    <property type="entry name" value="Glyco_trans_4_4"/>
    <property type="match status" value="1"/>
</dbReference>
<dbReference type="Pfam" id="PF00534">
    <property type="entry name" value="Glycos_transf_1"/>
    <property type="match status" value="1"/>
</dbReference>
<feature type="domain" description="Glycosyltransferase subfamily 4-like N-terminal" evidence="3">
    <location>
        <begin position="42"/>
        <end position="224"/>
    </location>
</feature>
<dbReference type="EMBL" id="JAMFMB010000032">
    <property type="protein sequence ID" value="MCL6285620.1"/>
    <property type="molecule type" value="Genomic_DNA"/>
</dbReference>
<protein>
    <submittedName>
        <fullName evidence="4">Glycosyltransferase family 4 protein</fullName>
    </submittedName>
</protein>
<feature type="region of interest" description="Disordered" evidence="1">
    <location>
        <begin position="851"/>
        <end position="881"/>
    </location>
</feature>
<gene>
    <name evidence="4" type="ORF">M3P21_18990</name>
</gene>
<evidence type="ECO:0000259" key="2">
    <source>
        <dbReference type="Pfam" id="PF00534"/>
    </source>
</evidence>
<dbReference type="Proteomes" id="UP001203880">
    <property type="component" value="Unassembled WGS sequence"/>
</dbReference>
<evidence type="ECO:0000313" key="5">
    <source>
        <dbReference type="Proteomes" id="UP001203880"/>
    </source>
</evidence>
<dbReference type="RefSeq" id="WP_249712578.1">
    <property type="nucleotide sequence ID" value="NZ_JAMFMB010000032.1"/>
</dbReference>
<keyword evidence="5" id="KW-1185">Reference proteome</keyword>
<reference evidence="4" key="1">
    <citation type="submission" date="2022-05" db="EMBL/GenBank/DDBJ databases">
        <authorList>
            <person name="Park J.-S."/>
        </authorList>
    </citation>
    <scope>NUCLEOTIDE SEQUENCE</scope>
    <source>
        <strain evidence="4">2012CJ41-6</strain>
    </source>
</reference>
<proteinExistence type="predicted"/>
<dbReference type="CDD" id="cd03801">
    <property type="entry name" value="GT4_PimA-like"/>
    <property type="match status" value="1"/>
</dbReference>
<dbReference type="PANTHER" id="PTHR12526:SF630">
    <property type="entry name" value="GLYCOSYLTRANSFERASE"/>
    <property type="match status" value="1"/>
</dbReference>
<accession>A0ABT0Q706</accession>
<dbReference type="InterPro" id="IPR028098">
    <property type="entry name" value="Glyco_trans_4-like_N"/>
</dbReference>
<evidence type="ECO:0000313" key="4">
    <source>
        <dbReference type="EMBL" id="MCL6285620.1"/>
    </source>
</evidence>
<feature type="compositionally biased region" description="Low complexity" evidence="1">
    <location>
        <begin position="851"/>
        <end position="860"/>
    </location>
</feature>